<comment type="caution">
    <text evidence="12">The sequence shown here is derived from an EMBL/GenBank/DDBJ whole genome shotgun (WGS) entry which is preliminary data.</text>
</comment>
<organism evidence="12 13">
    <name type="scientific">Thermobifida fusca TM51</name>
    <dbReference type="NCBI Taxonomy" id="1169414"/>
    <lineage>
        <taxon>Bacteria</taxon>
        <taxon>Bacillati</taxon>
        <taxon>Actinomycetota</taxon>
        <taxon>Actinomycetes</taxon>
        <taxon>Streptosporangiales</taxon>
        <taxon>Nocardiopsidaceae</taxon>
        <taxon>Thermobifida</taxon>
    </lineage>
</organism>
<evidence type="ECO:0000256" key="9">
    <source>
        <dbReference type="SAM" id="MobiDB-lite"/>
    </source>
</evidence>
<reference evidence="12 13" key="1">
    <citation type="journal article" date="2013" name="Genome Announc.">
        <title>Draft Genome Sequence of the Lignocellulose Decomposer Thermobifida fusca Strain TM51.</title>
        <authorList>
            <person name="Toth A."/>
            <person name="Barna T."/>
            <person name="Nagy I."/>
            <person name="Horvath B."/>
            <person name="Nagy I."/>
            <person name="Tancsics A."/>
            <person name="Kriszt B."/>
            <person name="Baka E."/>
            <person name="Fekete C."/>
            <person name="Kukolya J."/>
        </authorList>
    </citation>
    <scope>NUCLEOTIDE SEQUENCE [LARGE SCALE GENOMIC DNA]</scope>
    <source>
        <strain evidence="12 13">TM51</strain>
    </source>
</reference>
<dbReference type="GO" id="GO:0046872">
    <property type="term" value="F:metal ion binding"/>
    <property type="evidence" value="ECO:0007669"/>
    <property type="project" value="UniProtKB-KW"/>
</dbReference>
<dbReference type="InterPro" id="IPR006311">
    <property type="entry name" value="TAT_signal"/>
</dbReference>
<dbReference type="GO" id="GO:0020037">
    <property type="term" value="F:heme binding"/>
    <property type="evidence" value="ECO:0007669"/>
    <property type="project" value="InterPro"/>
</dbReference>
<protein>
    <submittedName>
        <fullName evidence="12">Dyp-type peroxidase</fullName>
    </submittedName>
</protein>
<keyword evidence="7" id="KW-0408">Iron</keyword>
<evidence type="ECO:0000256" key="7">
    <source>
        <dbReference type="ARBA" id="ARBA00023004"/>
    </source>
</evidence>
<feature type="domain" description="Dyp-type peroxidase C-terminal" evidence="11">
    <location>
        <begin position="233"/>
        <end position="417"/>
    </location>
</feature>
<evidence type="ECO:0000256" key="8">
    <source>
        <dbReference type="ARBA" id="ARBA00025737"/>
    </source>
</evidence>
<keyword evidence="6" id="KW-0560">Oxidoreductase</keyword>
<evidence type="ECO:0000259" key="10">
    <source>
        <dbReference type="Pfam" id="PF04261"/>
    </source>
</evidence>
<dbReference type="InterPro" id="IPR006314">
    <property type="entry name" value="Dyp_peroxidase"/>
</dbReference>
<dbReference type="GO" id="GO:0004601">
    <property type="term" value="F:peroxidase activity"/>
    <property type="evidence" value="ECO:0007669"/>
    <property type="project" value="UniProtKB-KW"/>
</dbReference>
<evidence type="ECO:0000259" key="11">
    <source>
        <dbReference type="Pfam" id="PF20628"/>
    </source>
</evidence>
<keyword evidence="2 12" id="KW-0575">Peroxidase</keyword>
<dbReference type="PANTHER" id="PTHR30521">
    <property type="entry name" value="DEFERROCHELATASE/PEROXIDASE"/>
    <property type="match status" value="1"/>
</dbReference>
<comment type="similarity">
    <text evidence="8">Belongs to the DyP-type peroxidase family.</text>
</comment>
<evidence type="ECO:0000256" key="6">
    <source>
        <dbReference type="ARBA" id="ARBA00023002"/>
    </source>
</evidence>
<dbReference type="Proteomes" id="UP000014184">
    <property type="component" value="Unassembled WGS sequence"/>
</dbReference>
<dbReference type="SUPFAM" id="SSF54909">
    <property type="entry name" value="Dimeric alpha+beta barrel"/>
    <property type="match status" value="1"/>
</dbReference>
<dbReference type="PROSITE" id="PS51404">
    <property type="entry name" value="DYP_PEROXIDASE"/>
    <property type="match status" value="1"/>
</dbReference>
<evidence type="ECO:0000313" key="12">
    <source>
        <dbReference type="EMBL" id="EOR72822.1"/>
    </source>
</evidence>
<dbReference type="InterPro" id="IPR048328">
    <property type="entry name" value="Dyp_perox_C"/>
</dbReference>
<dbReference type="SMR" id="A0A9P2TD53"/>
<sequence length="430" mass="45928">MTEPDTERKGSSRRGFLAGLGAAALTGAGIGMAAGEVLRPLLPDSDPAASPEAEQRLRMAAQRADATAAPQPGISGPAPAFVHVIALDLAEEARKNPDTARDSAAAALRSWTELAARLHEESPHDIAEGAASAGLLPASLMVTVGIGGSLLSAIDAEDRRPDALADLPEFSTDDLHPRWCGGDFMLQVGAEDPMVLTAAVEELVAAAADATAVRWSLRGFRRTAAAARDPDATPRNLMGQIDGTANPAQDHPLFDRTITARPADNPAHAWMDGGSYLVVRRIRMLLTEWRKLDVAARERVIGRRLDTGAPLGSRNETDPVVLSARDEEGEPLIPENAHVRLASPENNLGARMFRRGYSYDQGWRDDGVRDAGLLFMAWQGDPATGFIPVQRSLADQGDALNRYIRHEGSALFAVPAAREGRYLGQDLIEG</sequence>
<dbReference type="Pfam" id="PF04261">
    <property type="entry name" value="Dyp_perox_N"/>
    <property type="match status" value="1"/>
</dbReference>
<evidence type="ECO:0000256" key="1">
    <source>
        <dbReference type="ARBA" id="ARBA00001970"/>
    </source>
</evidence>
<feature type="compositionally biased region" description="Low complexity" evidence="9">
    <location>
        <begin position="60"/>
        <end position="69"/>
    </location>
</feature>
<keyword evidence="3" id="KW-0349">Heme</keyword>
<dbReference type="InterPro" id="IPR011008">
    <property type="entry name" value="Dimeric_a/b-barrel"/>
</dbReference>
<dbReference type="AlphaFoldDB" id="A0A9P2TD53"/>
<evidence type="ECO:0000256" key="4">
    <source>
        <dbReference type="ARBA" id="ARBA00022723"/>
    </source>
</evidence>
<dbReference type="PANTHER" id="PTHR30521:SF4">
    <property type="entry name" value="DEFERROCHELATASE"/>
    <property type="match status" value="1"/>
</dbReference>
<dbReference type="RefSeq" id="WP_011293495.1">
    <property type="nucleotide sequence ID" value="NZ_AOSG01000001.1"/>
</dbReference>
<dbReference type="Pfam" id="PF20628">
    <property type="entry name" value="Dyp_perox_C"/>
    <property type="match status" value="1"/>
</dbReference>
<keyword evidence="5" id="KW-0732">Signal</keyword>
<evidence type="ECO:0000256" key="3">
    <source>
        <dbReference type="ARBA" id="ARBA00022617"/>
    </source>
</evidence>
<gene>
    <name evidence="12" type="ORF">TM51_00130</name>
</gene>
<dbReference type="GO" id="GO:0005829">
    <property type="term" value="C:cytosol"/>
    <property type="evidence" value="ECO:0007669"/>
    <property type="project" value="TreeGrafter"/>
</dbReference>
<evidence type="ECO:0000256" key="5">
    <source>
        <dbReference type="ARBA" id="ARBA00022729"/>
    </source>
</evidence>
<evidence type="ECO:0000256" key="2">
    <source>
        <dbReference type="ARBA" id="ARBA00022559"/>
    </source>
</evidence>
<name>A0A9P2TD53_THEFU</name>
<dbReference type="EMBL" id="AOSG01000001">
    <property type="protein sequence ID" value="EOR72822.1"/>
    <property type="molecule type" value="Genomic_DNA"/>
</dbReference>
<accession>A0A9P2TD53</accession>
<dbReference type="NCBIfam" id="TIGR01413">
    <property type="entry name" value="Dyp_perox_fam"/>
    <property type="match status" value="1"/>
</dbReference>
<evidence type="ECO:0000313" key="13">
    <source>
        <dbReference type="Proteomes" id="UP000014184"/>
    </source>
</evidence>
<feature type="region of interest" description="Disordered" evidence="9">
    <location>
        <begin position="42"/>
        <end position="75"/>
    </location>
</feature>
<dbReference type="PROSITE" id="PS51318">
    <property type="entry name" value="TAT"/>
    <property type="match status" value="1"/>
</dbReference>
<dbReference type="InterPro" id="IPR048327">
    <property type="entry name" value="Dyp_perox_N"/>
</dbReference>
<feature type="domain" description="Dyp-type peroxidase N-terminal" evidence="10">
    <location>
        <begin position="71"/>
        <end position="221"/>
    </location>
</feature>
<keyword evidence="4" id="KW-0479">Metal-binding</keyword>
<proteinExistence type="inferred from homology"/>
<comment type="cofactor">
    <cofactor evidence="1">
        <name>heme b</name>
        <dbReference type="ChEBI" id="CHEBI:60344"/>
    </cofactor>
</comment>
<keyword evidence="13" id="KW-1185">Reference proteome</keyword>